<evidence type="ECO:0000256" key="7">
    <source>
        <dbReference type="ARBA" id="ARBA00022779"/>
    </source>
</evidence>
<dbReference type="InterPro" id="IPR001543">
    <property type="entry name" value="FliN-like_C"/>
</dbReference>
<evidence type="ECO:0000313" key="13">
    <source>
        <dbReference type="Proteomes" id="UP001519343"/>
    </source>
</evidence>
<dbReference type="PRINTS" id="PR00955">
    <property type="entry name" value="FLGMOTORFLIM"/>
</dbReference>
<evidence type="ECO:0000256" key="3">
    <source>
        <dbReference type="ARBA" id="ARBA00011049"/>
    </source>
</evidence>
<keyword evidence="12" id="KW-0282">Flagellum</keyword>
<dbReference type="CDD" id="cd17908">
    <property type="entry name" value="FliM"/>
    <property type="match status" value="1"/>
</dbReference>
<dbReference type="Gene3D" id="2.30.330.10">
    <property type="entry name" value="SpoA-like"/>
    <property type="match status" value="1"/>
</dbReference>
<evidence type="ECO:0000256" key="6">
    <source>
        <dbReference type="ARBA" id="ARBA00022500"/>
    </source>
</evidence>
<evidence type="ECO:0000256" key="10">
    <source>
        <dbReference type="NCBIfam" id="TIGR01397"/>
    </source>
</evidence>
<comment type="subcellular location">
    <subcellularLocation>
        <location evidence="1">Bacterial flagellum basal body</location>
    </subcellularLocation>
    <subcellularLocation>
        <location evidence="2">Cell membrane</location>
        <topology evidence="2">Peripheral membrane protein</topology>
    </subcellularLocation>
</comment>
<keyword evidence="9" id="KW-0975">Bacterial flagellum</keyword>
<dbReference type="SUPFAM" id="SSF103039">
    <property type="entry name" value="CheC-like"/>
    <property type="match status" value="1"/>
</dbReference>
<keyword evidence="12" id="KW-0969">Cilium</keyword>
<comment type="similarity">
    <text evidence="3">Belongs to the FliM family.</text>
</comment>
<evidence type="ECO:0000256" key="9">
    <source>
        <dbReference type="ARBA" id="ARBA00023143"/>
    </source>
</evidence>
<name>A0ABS4GN69_9BACL</name>
<keyword evidence="5" id="KW-1003">Cell membrane</keyword>
<dbReference type="Proteomes" id="UP001519343">
    <property type="component" value="Unassembled WGS sequence"/>
</dbReference>
<dbReference type="PIRSF" id="PIRSF002888">
    <property type="entry name" value="FliM"/>
    <property type="match status" value="1"/>
</dbReference>
<dbReference type="SUPFAM" id="SSF101801">
    <property type="entry name" value="Surface presentation of antigens (SPOA)"/>
    <property type="match status" value="1"/>
</dbReference>
<dbReference type="RefSeq" id="WP_209809604.1">
    <property type="nucleotide sequence ID" value="NZ_JAGGKT010000003.1"/>
</dbReference>
<comment type="caution">
    <text evidence="12">The sequence shown here is derived from an EMBL/GenBank/DDBJ whole genome shotgun (WGS) entry which is preliminary data.</text>
</comment>
<gene>
    <name evidence="12" type="ORF">J2Z37_001508</name>
</gene>
<keyword evidence="13" id="KW-1185">Reference proteome</keyword>
<dbReference type="NCBIfam" id="TIGR01397">
    <property type="entry name" value="fliM_switch"/>
    <property type="match status" value="1"/>
</dbReference>
<proteinExistence type="inferred from homology"/>
<dbReference type="Pfam" id="PF02154">
    <property type="entry name" value="FliM"/>
    <property type="match status" value="1"/>
</dbReference>
<evidence type="ECO:0000256" key="5">
    <source>
        <dbReference type="ARBA" id="ARBA00022475"/>
    </source>
</evidence>
<evidence type="ECO:0000256" key="2">
    <source>
        <dbReference type="ARBA" id="ARBA00004202"/>
    </source>
</evidence>
<organism evidence="12 13">
    <name type="scientific">Ammoniphilus resinae</name>
    <dbReference type="NCBI Taxonomy" id="861532"/>
    <lineage>
        <taxon>Bacteria</taxon>
        <taxon>Bacillati</taxon>
        <taxon>Bacillota</taxon>
        <taxon>Bacilli</taxon>
        <taxon>Bacillales</taxon>
        <taxon>Paenibacillaceae</taxon>
        <taxon>Aneurinibacillus group</taxon>
        <taxon>Ammoniphilus</taxon>
    </lineage>
</organism>
<evidence type="ECO:0000256" key="8">
    <source>
        <dbReference type="ARBA" id="ARBA00023136"/>
    </source>
</evidence>
<keyword evidence="8" id="KW-0472">Membrane</keyword>
<protein>
    <recommendedName>
        <fullName evidence="4 10">Flagellar motor switch protein FliM</fullName>
    </recommendedName>
</protein>
<feature type="domain" description="Flagellar motor switch protein FliN-like C-terminal" evidence="11">
    <location>
        <begin position="254"/>
        <end position="323"/>
    </location>
</feature>
<evidence type="ECO:0000313" key="12">
    <source>
        <dbReference type="EMBL" id="MBP1931507.1"/>
    </source>
</evidence>
<dbReference type="PANTHER" id="PTHR30034">
    <property type="entry name" value="FLAGELLAR MOTOR SWITCH PROTEIN FLIM"/>
    <property type="match status" value="1"/>
</dbReference>
<dbReference type="PANTHER" id="PTHR30034:SF6">
    <property type="entry name" value="YOP PROTEINS TRANSLOCATION PROTEIN Q"/>
    <property type="match status" value="1"/>
</dbReference>
<keyword evidence="12" id="KW-0966">Cell projection</keyword>
<sequence length="331" mass="37423">MAEVLSQNEIDALLAAMSSGGIQAKPVEEEQKRVKVYDFKRALRFSKDQIRSLFRIHESFSRLLTTFLSAQLRTSVHVHVASVDQLPYEEFMRSIPEMTILASFEGSTLNGRMLLEMNPQITFAMLNRYFGGTVALNYVERKTGLTEIETVVLERIFTRFLHVFHDAWKDLIEIDPMLLELETNPQFMQIVPPNETVIVVSFSVRIGESTGIMNLCLPYIALEPIIPKLTAHQWMSQQRKTDSSEDVALLKGSVKRIDLPLIVELGRASITIEEFLCLEAGDIIQLNQPIDASLNVRIGPNVKFLGRPGTKKGHIAVRIEKVLDEGVEDNE</sequence>
<evidence type="ECO:0000256" key="4">
    <source>
        <dbReference type="ARBA" id="ARBA00021898"/>
    </source>
</evidence>
<dbReference type="InterPro" id="IPR001689">
    <property type="entry name" value="Flag_FliM"/>
</dbReference>
<dbReference type="Gene3D" id="3.40.1550.10">
    <property type="entry name" value="CheC-like"/>
    <property type="match status" value="1"/>
</dbReference>
<evidence type="ECO:0000259" key="11">
    <source>
        <dbReference type="Pfam" id="PF01052"/>
    </source>
</evidence>
<evidence type="ECO:0000256" key="1">
    <source>
        <dbReference type="ARBA" id="ARBA00004117"/>
    </source>
</evidence>
<dbReference type="InterPro" id="IPR028976">
    <property type="entry name" value="CheC-like_sf"/>
</dbReference>
<keyword evidence="6" id="KW-0145">Chemotaxis</keyword>
<dbReference type="Pfam" id="PF01052">
    <property type="entry name" value="FliMN_C"/>
    <property type="match status" value="1"/>
</dbReference>
<keyword evidence="7" id="KW-0283">Flagellar rotation</keyword>
<reference evidence="12 13" key="1">
    <citation type="submission" date="2021-03" db="EMBL/GenBank/DDBJ databases">
        <title>Genomic Encyclopedia of Type Strains, Phase IV (KMG-IV): sequencing the most valuable type-strain genomes for metagenomic binning, comparative biology and taxonomic classification.</title>
        <authorList>
            <person name="Goeker M."/>
        </authorList>
    </citation>
    <scope>NUCLEOTIDE SEQUENCE [LARGE SCALE GENOMIC DNA]</scope>
    <source>
        <strain evidence="12 13">DSM 24738</strain>
    </source>
</reference>
<accession>A0ABS4GN69</accession>
<dbReference type="InterPro" id="IPR036429">
    <property type="entry name" value="SpoA-like_sf"/>
</dbReference>
<dbReference type="EMBL" id="JAGGKT010000003">
    <property type="protein sequence ID" value="MBP1931507.1"/>
    <property type="molecule type" value="Genomic_DNA"/>
</dbReference>